<accession>A0A7J7K626</accession>
<proteinExistence type="predicted"/>
<comment type="caution">
    <text evidence="1">The sequence shown here is derived from an EMBL/GenBank/DDBJ whole genome shotgun (WGS) entry which is preliminary data.</text>
</comment>
<dbReference type="Proteomes" id="UP000593567">
    <property type="component" value="Unassembled WGS sequence"/>
</dbReference>
<sequence length="151" mass="17612">MRTKNDGLCNVSKKIVCLKAFKSLFCITKEQLETIRKSLIETEHLPQDGRGRHDNRPHRLSDYAKQAVLDHIKTFTLLKSYLGDYLLQELNTTRMRTLFQDAHPPYDVSHETYHNLLYENFNISFGYPRKDTCSTCDELVLKIQYAELKGA</sequence>
<evidence type="ECO:0000313" key="2">
    <source>
        <dbReference type="Proteomes" id="UP000593567"/>
    </source>
</evidence>
<gene>
    <name evidence="1" type="ORF">EB796_007999</name>
</gene>
<protein>
    <submittedName>
        <fullName evidence="1">Uncharacterized protein</fullName>
    </submittedName>
</protein>
<reference evidence="1" key="1">
    <citation type="submission" date="2020-06" db="EMBL/GenBank/DDBJ databases">
        <title>Draft genome of Bugula neritina, a colonial animal packing powerful symbionts and potential medicines.</title>
        <authorList>
            <person name="Rayko M."/>
        </authorList>
    </citation>
    <scope>NUCLEOTIDE SEQUENCE [LARGE SCALE GENOMIC DNA]</scope>
    <source>
        <strain evidence="1">Kwan_BN1</strain>
    </source>
</reference>
<dbReference type="EMBL" id="VXIV02001258">
    <property type="protein sequence ID" value="KAF6033697.1"/>
    <property type="molecule type" value="Genomic_DNA"/>
</dbReference>
<dbReference type="OrthoDB" id="6147987at2759"/>
<organism evidence="1 2">
    <name type="scientific">Bugula neritina</name>
    <name type="common">Brown bryozoan</name>
    <name type="synonym">Sertularia neritina</name>
    <dbReference type="NCBI Taxonomy" id="10212"/>
    <lineage>
        <taxon>Eukaryota</taxon>
        <taxon>Metazoa</taxon>
        <taxon>Spiralia</taxon>
        <taxon>Lophotrochozoa</taxon>
        <taxon>Bryozoa</taxon>
        <taxon>Gymnolaemata</taxon>
        <taxon>Cheilostomatida</taxon>
        <taxon>Flustrina</taxon>
        <taxon>Buguloidea</taxon>
        <taxon>Bugulidae</taxon>
        <taxon>Bugula</taxon>
    </lineage>
</organism>
<dbReference type="AlphaFoldDB" id="A0A7J7K626"/>
<name>A0A7J7K626_BUGNE</name>
<keyword evidence="2" id="KW-1185">Reference proteome</keyword>
<evidence type="ECO:0000313" key="1">
    <source>
        <dbReference type="EMBL" id="KAF6033697.1"/>
    </source>
</evidence>